<protein>
    <submittedName>
        <fullName evidence="4">HAD family hydrolase</fullName>
    </submittedName>
</protein>
<accession>A0A4S8FAJ3</accession>
<gene>
    <name evidence="4" type="ORF">E9531_07325</name>
</gene>
<comment type="caution">
    <text evidence="4">The sequence shown here is derived from an EMBL/GenBank/DDBJ whole genome shotgun (WGS) entry which is preliminary data.</text>
</comment>
<dbReference type="Gene3D" id="1.20.120.1600">
    <property type="match status" value="1"/>
</dbReference>
<sequence>MTVSHAIAQLNVSQIQAISLDLDDTLWPVWPTIRKAEAALLAWMQQFAPATAIYWQQEGVAQTIREQVKAEFVAQAHDFSFLRKQMIARALSLAGDDESLAEQGFATFFAVRQQVDLFPEVEQALVALSRRFPLVALSNGNANVLDMPIGQYFAASVPAREAGVLKPDGRIFEMAARRVGVQPSQVLHVGDDPVLDVVGALQAGMQASWLNRERQDWRHPHIVPHQIADLDSLRQLVCG</sequence>
<organism evidence="4 5">
    <name type="scientific">Lampropedia puyangensis</name>
    <dbReference type="NCBI Taxonomy" id="1330072"/>
    <lineage>
        <taxon>Bacteria</taxon>
        <taxon>Pseudomonadati</taxon>
        <taxon>Pseudomonadota</taxon>
        <taxon>Betaproteobacteria</taxon>
        <taxon>Burkholderiales</taxon>
        <taxon>Comamonadaceae</taxon>
        <taxon>Lampropedia</taxon>
    </lineage>
</organism>
<keyword evidence="5" id="KW-1185">Reference proteome</keyword>
<dbReference type="InterPro" id="IPR006439">
    <property type="entry name" value="HAD-SF_hydro_IA"/>
</dbReference>
<keyword evidence="3" id="KW-0460">Magnesium</keyword>
<dbReference type="SFLD" id="SFLDS00003">
    <property type="entry name" value="Haloacid_Dehalogenase"/>
    <property type="match status" value="1"/>
</dbReference>
<dbReference type="PANTHER" id="PTHR46470:SF4">
    <property type="entry name" value="5-AMINO-6-(5-PHOSPHO-D-RIBITYLAMINO)URACIL PHOSPHATASE YIGB"/>
    <property type="match status" value="1"/>
</dbReference>
<dbReference type="NCBIfam" id="TIGR01549">
    <property type="entry name" value="HAD-SF-IA-v1"/>
    <property type="match status" value="1"/>
</dbReference>
<dbReference type="AlphaFoldDB" id="A0A4S8FAJ3"/>
<dbReference type="Gene3D" id="3.40.50.1000">
    <property type="entry name" value="HAD superfamily/HAD-like"/>
    <property type="match status" value="1"/>
</dbReference>
<evidence type="ECO:0000313" key="4">
    <source>
        <dbReference type="EMBL" id="THU02602.1"/>
    </source>
</evidence>
<dbReference type="InterPro" id="IPR023214">
    <property type="entry name" value="HAD_sf"/>
</dbReference>
<dbReference type="InterPro" id="IPR051400">
    <property type="entry name" value="HAD-like_hydrolase"/>
</dbReference>
<keyword evidence="2 4" id="KW-0378">Hydrolase</keyword>
<dbReference type="SUPFAM" id="SSF56784">
    <property type="entry name" value="HAD-like"/>
    <property type="match status" value="1"/>
</dbReference>
<dbReference type="GO" id="GO:0009231">
    <property type="term" value="P:riboflavin biosynthetic process"/>
    <property type="evidence" value="ECO:0007669"/>
    <property type="project" value="TreeGrafter"/>
</dbReference>
<evidence type="ECO:0000256" key="3">
    <source>
        <dbReference type="ARBA" id="ARBA00022842"/>
    </source>
</evidence>
<name>A0A4S8FAJ3_9BURK</name>
<dbReference type="PRINTS" id="PR00413">
    <property type="entry name" value="HADHALOGNASE"/>
</dbReference>
<reference evidence="4 5" key="1">
    <citation type="journal article" date="2015" name="Antonie Van Leeuwenhoek">
        <title>Lampropedia puyangensis sp. nov., isolated from symptomatic bark of Populus ? euramericana canker and emended description of Lampropedia hyalina (Ehrenberg 1832) Lee et al. 2004.</title>
        <authorList>
            <person name="Li Y."/>
            <person name="Wang T."/>
            <person name="Piao C.G."/>
            <person name="Wang L.F."/>
            <person name="Tian G.Z."/>
            <person name="Zhu T.H."/>
            <person name="Guo M.W."/>
        </authorList>
    </citation>
    <scope>NUCLEOTIDE SEQUENCE [LARGE SCALE GENOMIC DNA]</scope>
    <source>
        <strain evidence="4 5">2-bin</strain>
    </source>
</reference>
<dbReference type="OrthoDB" id="367448at2"/>
<dbReference type="Pfam" id="PF00702">
    <property type="entry name" value="Hydrolase"/>
    <property type="match status" value="1"/>
</dbReference>
<evidence type="ECO:0000313" key="5">
    <source>
        <dbReference type="Proteomes" id="UP000308917"/>
    </source>
</evidence>
<comment type="cofactor">
    <cofactor evidence="1">
        <name>Mg(2+)</name>
        <dbReference type="ChEBI" id="CHEBI:18420"/>
    </cofactor>
</comment>
<evidence type="ECO:0000256" key="2">
    <source>
        <dbReference type="ARBA" id="ARBA00022801"/>
    </source>
</evidence>
<dbReference type="EMBL" id="STFG01000006">
    <property type="protein sequence ID" value="THU02602.1"/>
    <property type="molecule type" value="Genomic_DNA"/>
</dbReference>
<dbReference type="Proteomes" id="UP000308917">
    <property type="component" value="Unassembled WGS sequence"/>
</dbReference>
<proteinExistence type="predicted"/>
<dbReference type="GO" id="GO:0016787">
    <property type="term" value="F:hydrolase activity"/>
    <property type="evidence" value="ECO:0007669"/>
    <property type="project" value="UniProtKB-KW"/>
</dbReference>
<dbReference type="PANTHER" id="PTHR46470">
    <property type="entry name" value="N-ACYLNEURAMINATE-9-PHOSPHATASE"/>
    <property type="match status" value="1"/>
</dbReference>
<dbReference type="SFLD" id="SFLDG01129">
    <property type="entry name" value="C1.5:_HAD__Beta-PGM__Phosphata"/>
    <property type="match status" value="1"/>
</dbReference>
<evidence type="ECO:0000256" key="1">
    <source>
        <dbReference type="ARBA" id="ARBA00001946"/>
    </source>
</evidence>
<dbReference type="InterPro" id="IPR036412">
    <property type="entry name" value="HAD-like_sf"/>
</dbReference>